<gene>
    <name evidence="3" type="ORF">EBQ10_09745</name>
</gene>
<keyword evidence="2" id="KW-0812">Transmembrane</keyword>
<dbReference type="AlphaFoldDB" id="A0A380MCC4"/>
<dbReference type="InterPro" id="IPR036779">
    <property type="entry name" value="LysM_dom_sf"/>
</dbReference>
<sequence length="191" mass="20168">MHSKSLLLTGAPSHDLEVLLKLTGASAIALIATWYLVSGLALLIAARKGNHSLRRGVARWGPPILRAMAATMLASSFIVPAAAVPKDVDLSWGADLPQSEHVTASAGSTGQDAAPQVSTGQASVEPEQAAPVPMRTYVVRPGDCLWSIAKAHYRADDAACADRVLDLYLANKNLIGDNPNLIHPGQRLRLP</sequence>
<proteinExistence type="predicted"/>
<accession>A0A380MCC4</accession>
<dbReference type="CDD" id="cd00118">
    <property type="entry name" value="LysM"/>
    <property type="match status" value="1"/>
</dbReference>
<dbReference type="Proteomes" id="UP000275951">
    <property type="component" value="Chromosome"/>
</dbReference>
<feature type="compositionally biased region" description="Polar residues" evidence="1">
    <location>
        <begin position="101"/>
        <end position="122"/>
    </location>
</feature>
<feature type="region of interest" description="Disordered" evidence="1">
    <location>
        <begin position="101"/>
        <end position="127"/>
    </location>
</feature>
<evidence type="ECO:0000313" key="3">
    <source>
        <dbReference type="EMBL" id="AZR07536.1"/>
    </source>
</evidence>
<evidence type="ECO:0000256" key="1">
    <source>
        <dbReference type="SAM" id="MobiDB-lite"/>
    </source>
</evidence>
<name>A0A380MCC4_9ACTO</name>
<dbReference type="PANTHER" id="PTHR34700:SF4">
    <property type="entry name" value="PHAGE-LIKE ELEMENT PBSX PROTEIN XKDP"/>
    <property type="match status" value="1"/>
</dbReference>
<dbReference type="RefSeq" id="WP_108726087.1">
    <property type="nucleotide sequence ID" value="NZ_CP029001.1"/>
</dbReference>
<evidence type="ECO:0000256" key="2">
    <source>
        <dbReference type="SAM" id="Phobius"/>
    </source>
</evidence>
<organism evidence="3 4">
    <name type="scientific">Trueperella pyogenes</name>
    <dbReference type="NCBI Taxonomy" id="1661"/>
    <lineage>
        <taxon>Bacteria</taxon>
        <taxon>Bacillati</taxon>
        <taxon>Actinomycetota</taxon>
        <taxon>Actinomycetes</taxon>
        <taxon>Actinomycetales</taxon>
        <taxon>Actinomycetaceae</taxon>
        <taxon>Trueperella</taxon>
    </lineage>
</organism>
<dbReference type="EMBL" id="CP033905">
    <property type="protein sequence ID" value="AZR07536.1"/>
    <property type="molecule type" value="Genomic_DNA"/>
</dbReference>
<keyword evidence="2" id="KW-1133">Transmembrane helix</keyword>
<dbReference type="InterPro" id="IPR018392">
    <property type="entry name" value="LysM"/>
</dbReference>
<evidence type="ECO:0000313" key="4">
    <source>
        <dbReference type="Proteomes" id="UP000275951"/>
    </source>
</evidence>
<dbReference type="PROSITE" id="PS51782">
    <property type="entry name" value="LYSM"/>
    <property type="match status" value="1"/>
</dbReference>
<reference evidence="3 4" key="1">
    <citation type="submission" date="2018-11" db="EMBL/GenBank/DDBJ databases">
        <title>Multidrug-resistant genes are associated with an 42-kb island TGI1 carrying a complex class 1 integron in a Trueperella pyogenes.</title>
        <authorList>
            <person name="Dong W."/>
        </authorList>
    </citation>
    <scope>NUCLEOTIDE SEQUENCE [LARGE SCALE GENOMIC DNA]</scope>
    <source>
        <strain evidence="3 4">TP4</strain>
    </source>
</reference>
<dbReference type="PANTHER" id="PTHR34700">
    <property type="entry name" value="POTASSIUM BINDING PROTEIN KBP"/>
    <property type="match status" value="1"/>
</dbReference>
<protein>
    <submittedName>
        <fullName evidence="3">LysM peptidoglycan-binding domain-containing protein</fullName>
    </submittedName>
</protein>
<dbReference type="InterPro" id="IPR052196">
    <property type="entry name" value="Bact_Kbp"/>
</dbReference>
<dbReference type="Gene3D" id="3.10.350.10">
    <property type="entry name" value="LysM domain"/>
    <property type="match status" value="1"/>
</dbReference>
<dbReference type="Pfam" id="PF01476">
    <property type="entry name" value="LysM"/>
    <property type="match status" value="1"/>
</dbReference>
<keyword evidence="2" id="KW-0472">Membrane</keyword>
<feature type="transmembrane region" description="Helical" evidence="2">
    <location>
        <begin position="20"/>
        <end position="44"/>
    </location>
</feature>
<dbReference type="SUPFAM" id="SSF54106">
    <property type="entry name" value="LysM domain"/>
    <property type="match status" value="1"/>
</dbReference>